<evidence type="ECO:0000256" key="6">
    <source>
        <dbReference type="ARBA" id="ARBA00044633"/>
    </source>
</evidence>
<keyword evidence="5 7" id="KW-0057">Aromatic amino acid biosynthesis</keyword>
<feature type="binding site" evidence="7">
    <location>
        <position position="152"/>
    </location>
    <ligand>
        <name>phosphoenolpyruvate</name>
        <dbReference type="ChEBI" id="CHEBI:58702"/>
    </ligand>
</feature>
<comment type="caution">
    <text evidence="9">The sequence shown here is derived from an EMBL/GenBank/DDBJ whole genome shotgun (WGS) entry which is preliminary data.</text>
</comment>
<dbReference type="NCBIfam" id="TIGR01356">
    <property type="entry name" value="aroA"/>
    <property type="match status" value="1"/>
</dbReference>
<dbReference type="InterPro" id="IPR013792">
    <property type="entry name" value="RNA3'P_cycl/enolpyr_Trfase_a/b"/>
</dbReference>
<evidence type="ECO:0000256" key="4">
    <source>
        <dbReference type="ARBA" id="ARBA00022679"/>
    </source>
</evidence>
<feature type="binding site" evidence="7">
    <location>
        <position position="152"/>
    </location>
    <ligand>
        <name>3-phosphoshikimate</name>
        <dbReference type="ChEBI" id="CHEBI:145989"/>
    </ligand>
</feature>
<dbReference type="HAMAP" id="MF_00210">
    <property type="entry name" value="EPSP_synth"/>
    <property type="match status" value="1"/>
</dbReference>
<feature type="binding site" evidence="7">
    <location>
        <position position="22"/>
    </location>
    <ligand>
        <name>3-phosphoshikimate</name>
        <dbReference type="ChEBI" id="CHEBI:145989"/>
    </ligand>
</feature>
<feature type="active site" description="Proton acceptor" evidence="7">
    <location>
        <position position="297"/>
    </location>
</feature>
<dbReference type="InterPro" id="IPR001986">
    <property type="entry name" value="Enolpyruvate_Tfrase_dom"/>
</dbReference>
<evidence type="ECO:0000256" key="2">
    <source>
        <dbReference type="ARBA" id="ARBA00009948"/>
    </source>
</evidence>
<dbReference type="EC" id="2.5.1.19" evidence="7"/>
<keyword evidence="7" id="KW-0963">Cytoplasm</keyword>
<feature type="binding site" evidence="7">
    <location>
        <position position="75"/>
    </location>
    <ligand>
        <name>phosphoenolpyruvate</name>
        <dbReference type="ChEBI" id="CHEBI:58702"/>
    </ligand>
</feature>
<feature type="binding site" evidence="7">
    <location>
        <position position="23"/>
    </location>
    <ligand>
        <name>3-phosphoshikimate</name>
        <dbReference type="ChEBI" id="CHEBI:145989"/>
    </ligand>
</feature>
<evidence type="ECO:0000256" key="7">
    <source>
        <dbReference type="HAMAP-Rule" id="MF_00210"/>
    </source>
</evidence>
<dbReference type="PIRSF" id="PIRSF000505">
    <property type="entry name" value="EPSPS"/>
    <property type="match status" value="1"/>
</dbReference>
<dbReference type="Pfam" id="PF00275">
    <property type="entry name" value="EPSP_synthase"/>
    <property type="match status" value="1"/>
</dbReference>
<feature type="binding site" evidence="7">
    <location>
        <position position="395"/>
    </location>
    <ligand>
        <name>phosphoenolpyruvate</name>
        <dbReference type="ChEBI" id="CHEBI:58702"/>
    </ligand>
</feature>
<keyword evidence="3 7" id="KW-0028">Amino-acid biosynthesis</keyword>
<feature type="binding site" evidence="7">
    <location>
        <position position="328"/>
    </location>
    <ligand>
        <name>phosphoenolpyruvate</name>
        <dbReference type="ChEBI" id="CHEBI:58702"/>
    </ligand>
</feature>
<feature type="binding site" evidence="7">
    <location>
        <position position="22"/>
    </location>
    <ligand>
        <name>phosphoenolpyruvate</name>
        <dbReference type="ChEBI" id="CHEBI:58702"/>
    </ligand>
</feature>
<dbReference type="InterPro" id="IPR023193">
    <property type="entry name" value="EPSP_synthase_CS"/>
</dbReference>
<evidence type="ECO:0000313" key="10">
    <source>
        <dbReference type="Proteomes" id="UP001491349"/>
    </source>
</evidence>
<feature type="domain" description="Enolpyruvate transferase" evidence="8">
    <location>
        <begin position="46"/>
        <end position="403"/>
    </location>
</feature>
<protein>
    <recommendedName>
        <fullName evidence="7">3-phosphoshikimate 1-carboxyvinyltransferase</fullName>
        <ecNumber evidence="7">2.5.1.19</ecNumber>
    </recommendedName>
    <alternativeName>
        <fullName evidence="7">5-enolpyruvylshikimate-3-phosphate synthase</fullName>
        <shortName evidence="7">EPSP synthase</shortName>
        <shortName evidence="7">EPSPS</shortName>
    </alternativeName>
</protein>
<comment type="function">
    <text evidence="7">Catalyzes the transfer of the enolpyruvyl moiety of phosphoenolpyruvate (PEP) to the 5-hydroxyl of shikimate-3-phosphate (S3P) to produce enolpyruvyl shikimate-3-phosphate and inorganic phosphate.</text>
</comment>
<feature type="binding site" evidence="7">
    <location>
        <position position="104"/>
    </location>
    <ligand>
        <name>phosphoenolpyruvate</name>
        <dbReference type="ChEBI" id="CHEBI:58702"/>
    </ligand>
</feature>
<dbReference type="Gene3D" id="3.65.10.10">
    <property type="entry name" value="Enolpyruvate transferase domain"/>
    <property type="match status" value="2"/>
</dbReference>
<feature type="binding site" evidence="7">
    <location>
        <position position="27"/>
    </location>
    <ligand>
        <name>3-phosphoshikimate</name>
        <dbReference type="ChEBI" id="CHEBI:145989"/>
    </ligand>
</feature>
<gene>
    <name evidence="7 9" type="primary">aroA</name>
    <name evidence="9" type="ORF">WMW71_03835</name>
</gene>
<sequence>MNLHLQSSIVNLKSSVFITGSKSETNRLLLLQALYPNLFLENTSNSDDSEVMAKAIQNAQPATRNPQLVDIHHAGTAMRFLTAYFAIQENSEVVLTGSSRMKERPIKILVEALKQLGAEITYEENEGFPPLRIKGKKLTQSKVSLPANVSSQYISALLLIAPKLENGIELTLEGEITSVPYIKMTLALLNEIGVETSFVGNTISVQPKFTIQNSQFTIESDWSSASYFYSIIALSPIGTEITLSSYKPNSLQGDSALLEIYKTFGVETSFENNIIRLHKTCNSEPETLKLDLNNSPDIAQTIAVTCFGLGISCHLNGLHTLKIKETDRLEALKVELTKLGATISVTNDSLTLESSSTINENSAIKTYQDHRMAMAFAPLALKAPIIIEEAEVVSKSYPTFWVDLKSIGFTISEL</sequence>
<organism evidence="9 10">
    <name type="scientific">Flavobacterium buctense</name>
    <dbReference type="NCBI Taxonomy" id="1648146"/>
    <lineage>
        <taxon>Bacteria</taxon>
        <taxon>Pseudomonadati</taxon>
        <taxon>Bacteroidota</taxon>
        <taxon>Flavobacteriia</taxon>
        <taxon>Flavobacteriales</taxon>
        <taxon>Flavobacteriaceae</taxon>
        <taxon>Flavobacterium</taxon>
    </lineage>
</organism>
<feature type="binding site" evidence="7">
    <location>
        <position position="371"/>
    </location>
    <ligand>
        <name>phosphoenolpyruvate</name>
        <dbReference type="ChEBI" id="CHEBI:58702"/>
    </ligand>
</feature>
<evidence type="ECO:0000256" key="5">
    <source>
        <dbReference type="ARBA" id="ARBA00023141"/>
    </source>
</evidence>
<evidence type="ECO:0000259" key="8">
    <source>
        <dbReference type="Pfam" id="PF00275"/>
    </source>
</evidence>
<dbReference type="PANTHER" id="PTHR21090:SF5">
    <property type="entry name" value="PENTAFUNCTIONAL AROM POLYPEPTIDE"/>
    <property type="match status" value="1"/>
</dbReference>
<dbReference type="InterPro" id="IPR036968">
    <property type="entry name" value="Enolpyruvate_Tfrase_sf"/>
</dbReference>
<feature type="binding site" evidence="7">
    <location>
        <position position="324"/>
    </location>
    <ligand>
        <name>3-phosphoshikimate</name>
        <dbReference type="ChEBI" id="CHEBI:145989"/>
    </ligand>
</feature>
<comment type="pathway">
    <text evidence="1 7">Metabolic intermediate biosynthesis; chorismate biosynthesis; chorismate from D-erythrose 4-phosphate and phosphoenolpyruvate: step 6/7.</text>
</comment>
<comment type="caution">
    <text evidence="7">Lacks conserved residue(s) required for the propagation of feature annotation.</text>
</comment>
<proteinExistence type="inferred from homology"/>
<dbReference type="RefSeq" id="WP_187659575.1">
    <property type="nucleotide sequence ID" value="NZ_JACTAB010000001.1"/>
</dbReference>
<accession>A0ABU9E1Q6</accession>
<keyword evidence="4 7" id="KW-0808">Transferase</keyword>
<evidence type="ECO:0000313" key="9">
    <source>
        <dbReference type="EMBL" id="MEK8179462.1"/>
    </source>
</evidence>
<feature type="binding site" evidence="7">
    <location>
        <position position="151"/>
    </location>
    <ligand>
        <name>3-phosphoshikimate</name>
        <dbReference type="ChEBI" id="CHEBI:145989"/>
    </ligand>
</feature>
<dbReference type="Proteomes" id="UP001491349">
    <property type="component" value="Unassembled WGS sequence"/>
</dbReference>
<keyword evidence="10" id="KW-1185">Reference proteome</keyword>
<feature type="binding site" evidence="7">
    <location>
        <position position="178"/>
    </location>
    <ligand>
        <name>3-phosphoshikimate</name>
        <dbReference type="ChEBI" id="CHEBI:145989"/>
    </ligand>
</feature>
<feature type="binding site" evidence="7">
    <location>
        <position position="150"/>
    </location>
    <ligand>
        <name>3-phosphoshikimate</name>
        <dbReference type="ChEBI" id="CHEBI:145989"/>
    </ligand>
</feature>
<evidence type="ECO:0000256" key="1">
    <source>
        <dbReference type="ARBA" id="ARBA00004811"/>
    </source>
</evidence>
<dbReference type="PROSITE" id="PS00885">
    <property type="entry name" value="EPSP_SYNTHASE_2"/>
    <property type="match status" value="1"/>
</dbReference>
<name>A0ABU9E1Q6_9FLAO</name>
<dbReference type="SUPFAM" id="SSF55205">
    <property type="entry name" value="EPT/RTPC-like"/>
    <property type="match status" value="1"/>
</dbReference>
<comment type="subunit">
    <text evidence="7">Monomer.</text>
</comment>
<comment type="similarity">
    <text evidence="2 7">Belongs to the EPSP synthase family.</text>
</comment>
<dbReference type="GO" id="GO:0003866">
    <property type="term" value="F:3-phosphoshikimate 1-carboxyvinyltransferase activity"/>
    <property type="evidence" value="ECO:0007669"/>
    <property type="project" value="UniProtKB-EC"/>
</dbReference>
<comment type="subcellular location">
    <subcellularLocation>
        <location evidence="7">Cytoplasm</location>
    </subcellularLocation>
</comment>
<dbReference type="PANTHER" id="PTHR21090">
    <property type="entry name" value="AROM/DEHYDROQUINATE SYNTHASE"/>
    <property type="match status" value="1"/>
</dbReference>
<dbReference type="EMBL" id="JBBPCB010000001">
    <property type="protein sequence ID" value="MEK8179462.1"/>
    <property type="molecule type" value="Genomic_DNA"/>
</dbReference>
<dbReference type="InterPro" id="IPR006264">
    <property type="entry name" value="EPSP_synthase"/>
</dbReference>
<dbReference type="CDD" id="cd01556">
    <property type="entry name" value="EPSP_synthase"/>
    <property type="match status" value="1"/>
</dbReference>
<comment type="catalytic activity">
    <reaction evidence="6">
        <text>3-phosphoshikimate + phosphoenolpyruvate = 5-O-(1-carboxyvinyl)-3-phosphoshikimate + phosphate</text>
        <dbReference type="Rhea" id="RHEA:21256"/>
        <dbReference type="ChEBI" id="CHEBI:43474"/>
        <dbReference type="ChEBI" id="CHEBI:57701"/>
        <dbReference type="ChEBI" id="CHEBI:58702"/>
        <dbReference type="ChEBI" id="CHEBI:145989"/>
        <dbReference type="EC" id="2.5.1.19"/>
    </reaction>
    <physiologicalReaction direction="left-to-right" evidence="6">
        <dbReference type="Rhea" id="RHEA:21257"/>
    </physiologicalReaction>
</comment>
<reference evidence="9 10" key="1">
    <citation type="submission" date="2024-04" db="EMBL/GenBank/DDBJ databases">
        <title>draft genome sequnece of Flavobacterium buctense JCM 30750.</title>
        <authorList>
            <person name="Kim D.-U."/>
        </authorList>
    </citation>
    <scope>NUCLEOTIDE SEQUENCE [LARGE SCALE GENOMIC DNA]</scope>
    <source>
        <strain evidence="9 10">JCM 30750</strain>
    </source>
</reference>
<evidence type="ECO:0000256" key="3">
    <source>
        <dbReference type="ARBA" id="ARBA00022605"/>
    </source>
</evidence>
<feature type="binding site" evidence="7">
    <location>
        <position position="297"/>
    </location>
    <ligand>
        <name>3-phosphoshikimate</name>
        <dbReference type="ChEBI" id="CHEBI:145989"/>
    </ligand>
</feature>